<dbReference type="Proteomes" id="UP000644660">
    <property type="component" value="Unassembled WGS sequence"/>
</dbReference>
<organism evidence="2 3">
    <name type="scientific">Maudiozyma barnettii</name>
    <dbReference type="NCBI Taxonomy" id="61262"/>
    <lineage>
        <taxon>Eukaryota</taxon>
        <taxon>Fungi</taxon>
        <taxon>Dikarya</taxon>
        <taxon>Ascomycota</taxon>
        <taxon>Saccharomycotina</taxon>
        <taxon>Saccharomycetes</taxon>
        <taxon>Saccharomycetales</taxon>
        <taxon>Saccharomycetaceae</taxon>
        <taxon>Maudiozyma</taxon>
    </lineage>
</organism>
<dbReference type="EMBL" id="CAEFZW010000004">
    <property type="protein sequence ID" value="CAB4254312.1"/>
    <property type="molecule type" value="Genomic_DNA"/>
</dbReference>
<sequence>MPLLNSNIPPIQQQQNYLLQMNNINGNNATTLQDFDYQQQHLSPLLMQQQQQVMMYSNNDRISSSSATRKFNVNATRSNSSSSSNSSVLSALRTTNNISSLSSSPGSNIGNNTFGKHYDLLNIKNRNKLFEDDVLFCPRALLSQSELKTRDELDKFLMDRYNEYMIFNGQQQQLHIDEKKNSNNGSINNGPKFNPYASKSFTPGN</sequence>
<evidence type="ECO:0000256" key="1">
    <source>
        <dbReference type="SAM" id="MobiDB-lite"/>
    </source>
</evidence>
<dbReference type="AlphaFoldDB" id="A0A8H2ZHA1"/>
<comment type="caution">
    <text evidence="2">The sequence shown here is derived from an EMBL/GenBank/DDBJ whole genome shotgun (WGS) entry which is preliminary data.</text>
</comment>
<dbReference type="RefSeq" id="XP_041406156.1">
    <property type="nucleotide sequence ID" value="XM_041550222.1"/>
</dbReference>
<evidence type="ECO:0000313" key="3">
    <source>
        <dbReference type="Proteomes" id="UP000644660"/>
    </source>
</evidence>
<dbReference type="GeneID" id="64857301"/>
<name>A0A8H2ZHA1_9SACH</name>
<gene>
    <name evidence="2" type="ORF">KABA2_04S03388</name>
</gene>
<dbReference type="OrthoDB" id="4070040at2759"/>
<evidence type="ECO:0000313" key="2">
    <source>
        <dbReference type="EMBL" id="CAB4254312.1"/>
    </source>
</evidence>
<keyword evidence="3" id="KW-1185">Reference proteome</keyword>
<protein>
    <submittedName>
        <fullName evidence="2">Uncharacterized protein</fullName>
    </submittedName>
</protein>
<accession>A0A8H2ZHA1</accession>
<reference evidence="2 3" key="1">
    <citation type="submission" date="2020-05" db="EMBL/GenBank/DDBJ databases">
        <authorList>
            <person name="Casaregola S."/>
            <person name="Devillers H."/>
            <person name="Grondin C."/>
        </authorList>
    </citation>
    <scope>NUCLEOTIDE SEQUENCE [LARGE SCALE GENOMIC DNA]</scope>
    <source>
        <strain evidence="2 3">CLIB 1767</strain>
    </source>
</reference>
<feature type="region of interest" description="Disordered" evidence="1">
    <location>
        <begin position="180"/>
        <end position="205"/>
    </location>
</feature>
<proteinExistence type="predicted"/>